<feature type="transmembrane region" description="Helical" evidence="1">
    <location>
        <begin position="440"/>
        <end position="458"/>
    </location>
</feature>
<sequence length="462" mass="51907">MIRRIAWREFIEFIRDGRLPLVGGLFAVLLVVLLAVGWRQQSNLNMERTAAQGMDYNDWLHQKDRHPHDAAHQGMHVFKPIPRLSLIDPGIDPYVGSTIWLRSHRQSEVKFRPAQDATGLQRFGTLSTAWMLQVLGPLFVIVLGFSAFSGEREQGTLRQTLSLGVAPRQILWGKATALAGSLALLLLPALLLALIGAGSAFEQDRLDLLIRLMLLGLGYALYLGIAIFLTLAVSAIAPSSRVSLVLLIGLWITGVIVAPRIASDLSKDWHPNPTGVEFKTRLDNELEDRYRQVWKEKLGTEKRWGQELPLNRWGEALKVDDQAGYEVTDEHFSRLWDTFALQQRSQEWIGLAVPVLAIRGFSMGMAGTDFSHHREFAQAAERQRRLIQDTMSKDLIEHADPLGNQHFAYKASPDLWARVPPFEYSLPKVGFALRQNKTSLSVLLAGLLIWMGIAHLAMPRRA</sequence>
<dbReference type="STRING" id="706587.Desti_5150"/>
<dbReference type="eggNOG" id="COG1277">
    <property type="taxonomic scope" value="Bacteria"/>
</dbReference>
<name>I4CDW2_DESTA</name>
<gene>
    <name evidence="2" type="ordered locus">Desti_5150</name>
</gene>
<feature type="transmembrane region" description="Helical" evidence="1">
    <location>
        <begin position="208"/>
        <end position="236"/>
    </location>
</feature>
<dbReference type="Pfam" id="PF12040">
    <property type="entry name" value="DUF3526"/>
    <property type="match status" value="1"/>
</dbReference>
<dbReference type="PANTHER" id="PTHR43471:SF1">
    <property type="entry name" value="ABC TRANSPORTER PERMEASE PROTEIN NOSY-RELATED"/>
    <property type="match status" value="1"/>
</dbReference>
<dbReference type="OrthoDB" id="184009at2"/>
<dbReference type="AlphaFoldDB" id="I4CDW2"/>
<dbReference type="Pfam" id="PF12679">
    <property type="entry name" value="ABC2_membrane_2"/>
    <property type="match status" value="1"/>
</dbReference>
<evidence type="ECO:0000313" key="2">
    <source>
        <dbReference type="EMBL" id="AFM27753.1"/>
    </source>
</evidence>
<feature type="transmembrane region" description="Helical" evidence="1">
    <location>
        <begin position="242"/>
        <end position="262"/>
    </location>
</feature>
<keyword evidence="1" id="KW-0472">Membrane</keyword>
<dbReference type="PATRIC" id="fig|706587.4.peg.5826"/>
<proteinExistence type="predicted"/>
<dbReference type="GO" id="GO:0005886">
    <property type="term" value="C:plasma membrane"/>
    <property type="evidence" value="ECO:0007669"/>
    <property type="project" value="UniProtKB-SubCell"/>
</dbReference>
<keyword evidence="3" id="KW-1185">Reference proteome</keyword>
<feature type="transmembrane region" description="Helical" evidence="1">
    <location>
        <begin position="130"/>
        <end position="150"/>
    </location>
</feature>
<accession>I4CDW2</accession>
<dbReference type="EMBL" id="CP003360">
    <property type="protein sequence ID" value="AFM27753.1"/>
    <property type="molecule type" value="Genomic_DNA"/>
</dbReference>
<dbReference type="InterPro" id="IPR021913">
    <property type="entry name" value="DUF3526"/>
</dbReference>
<dbReference type="GO" id="GO:0140359">
    <property type="term" value="F:ABC-type transporter activity"/>
    <property type="evidence" value="ECO:0007669"/>
    <property type="project" value="InterPro"/>
</dbReference>
<protein>
    <recommendedName>
        <fullName evidence="4">DUF3526 domain-containing protein</fullName>
    </recommendedName>
</protein>
<evidence type="ECO:0008006" key="4">
    <source>
        <dbReference type="Google" id="ProtNLM"/>
    </source>
</evidence>
<organism evidence="2 3">
    <name type="scientific">Desulfomonile tiedjei (strain ATCC 49306 / DSM 6799 / DCB-1)</name>
    <dbReference type="NCBI Taxonomy" id="706587"/>
    <lineage>
        <taxon>Bacteria</taxon>
        <taxon>Pseudomonadati</taxon>
        <taxon>Thermodesulfobacteriota</taxon>
        <taxon>Desulfomonilia</taxon>
        <taxon>Desulfomonilales</taxon>
        <taxon>Desulfomonilaceae</taxon>
        <taxon>Desulfomonile</taxon>
    </lineage>
</organism>
<keyword evidence="1" id="KW-0812">Transmembrane</keyword>
<dbReference type="RefSeq" id="WP_014812855.1">
    <property type="nucleotide sequence ID" value="NC_018025.1"/>
</dbReference>
<feature type="transmembrane region" description="Helical" evidence="1">
    <location>
        <begin position="20"/>
        <end position="38"/>
    </location>
</feature>
<evidence type="ECO:0000313" key="3">
    <source>
        <dbReference type="Proteomes" id="UP000006055"/>
    </source>
</evidence>
<dbReference type="Proteomes" id="UP000006055">
    <property type="component" value="Chromosome"/>
</dbReference>
<dbReference type="KEGG" id="dti:Desti_5150"/>
<feature type="transmembrane region" description="Helical" evidence="1">
    <location>
        <begin position="170"/>
        <end position="196"/>
    </location>
</feature>
<dbReference type="HOGENOM" id="CLU_045816_0_0_7"/>
<reference evidence="3" key="1">
    <citation type="submission" date="2012-06" db="EMBL/GenBank/DDBJ databases">
        <title>Complete sequence of chromosome of Desulfomonile tiedjei DSM 6799.</title>
        <authorList>
            <person name="Lucas S."/>
            <person name="Copeland A."/>
            <person name="Lapidus A."/>
            <person name="Glavina del Rio T."/>
            <person name="Dalin E."/>
            <person name="Tice H."/>
            <person name="Bruce D."/>
            <person name="Goodwin L."/>
            <person name="Pitluck S."/>
            <person name="Peters L."/>
            <person name="Ovchinnikova G."/>
            <person name="Zeytun A."/>
            <person name="Lu M."/>
            <person name="Kyrpides N."/>
            <person name="Mavromatis K."/>
            <person name="Ivanova N."/>
            <person name="Brettin T."/>
            <person name="Detter J.C."/>
            <person name="Han C."/>
            <person name="Larimer F."/>
            <person name="Land M."/>
            <person name="Hauser L."/>
            <person name="Markowitz V."/>
            <person name="Cheng J.-F."/>
            <person name="Hugenholtz P."/>
            <person name="Woyke T."/>
            <person name="Wu D."/>
            <person name="Spring S."/>
            <person name="Schroeder M."/>
            <person name="Brambilla E."/>
            <person name="Klenk H.-P."/>
            <person name="Eisen J.A."/>
        </authorList>
    </citation>
    <scope>NUCLEOTIDE SEQUENCE [LARGE SCALE GENOMIC DNA]</scope>
    <source>
        <strain evidence="3">ATCC 49306 / DSM 6799 / DCB-1</strain>
    </source>
</reference>
<evidence type="ECO:0000256" key="1">
    <source>
        <dbReference type="SAM" id="Phobius"/>
    </source>
</evidence>
<dbReference type="PANTHER" id="PTHR43471">
    <property type="entry name" value="ABC TRANSPORTER PERMEASE"/>
    <property type="match status" value="1"/>
</dbReference>
<keyword evidence="1" id="KW-1133">Transmembrane helix</keyword>